<sequence>MSSGAGFRRTYRKRADNRRLRMAKRSVSRPEFSRVIKQHAHKRYGTRPSQIALIGLSYALVGFFLFRMLDVGLGAVRHARLNGLASLQDWAPEPWSNVIRNLGVVGIDLGDFLATLGIVVSVLALAQGFHSASRNQTDEDSRSVFIYALTRFDVRDTEKLTLPASRSKPSVARRFSRHDKENGYQKLTDATRRLSDGLFLRPSTARFASAGPDRVQHSLNEFAKIMASLLFGFGLLTILVEVHVAVTQWDDRRPARFALIIATLVACAYLPTILSKLGAITGEVYQFSTAAREHISIVEKTLSGKRASGNNHYWAQQIKRFFNSPITWEKRIDSFIFRICQPNNGGWAIAVVLAGVATVAAGIIAWPMETQALANRLLVIVFMPMAWGWLCVEQVVPSFVNVAADAILRNEPPRRLSKPTRIGAILLIVFSVGLLGAYGLAVLGEHGWASAITETVACGLWLIVAVLWMASRTHRAIASLLAERLDEAGDSVKAILASQESRS</sequence>
<feature type="transmembrane region" description="Helical" evidence="1">
    <location>
        <begin position="102"/>
        <end position="126"/>
    </location>
</feature>
<reference evidence="2 3" key="1">
    <citation type="submission" date="2018-12" db="EMBL/GenBank/DDBJ databases">
        <authorList>
            <consortium name="Pathogen Informatics"/>
        </authorList>
    </citation>
    <scope>NUCLEOTIDE SEQUENCE [LARGE SCALE GENOMIC DNA]</scope>
    <source>
        <strain evidence="2 3">NCTC13354</strain>
    </source>
</reference>
<evidence type="ECO:0000256" key="1">
    <source>
        <dbReference type="SAM" id="Phobius"/>
    </source>
</evidence>
<keyword evidence="1" id="KW-0812">Transmembrane</keyword>
<organism evidence="2 3">
    <name type="scientific">Trueperella bialowiezensis</name>
    <dbReference type="NCBI Taxonomy" id="312285"/>
    <lineage>
        <taxon>Bacteria</taxon>
        <taxon>Bacillati</taxon>
        <taxon>Actinomycetota</taxon>
        <taxon>Actinomycetes</taxon>
        <taxon>Actinomycetales</taxon>
        <taxon>Actinomycetaceae</taxon>
        <taxon>Trueperella</taxon>
    </lineage>
</organism>
<feature type="transmembrane region" description="Helical" evidence="1">
    <location>
        <begin position="225"/>
        <end position="245"/>
    </location>
</feature>
<feature type="transmembrane region" description="Helical" evidence="1">
    <location>
        <begin position="257"/>
        <end position="274"/>
    </location>
</feature>
<evidence type="ECO:0000313" key="2">
    <source>
        <dbReference type="EMBL" id="VEI12762.1"/>
    </source>
</evidence>
<feature type="transmembrane region" description="Helical" evidence="1">
    <location>
        <begin position="447"/>
        <end position="470"/>
    </location>
</feature>
<feature type="transmembrane region" description="Helical" evidence="1">
    <location>
        <begin position="51"/>
        <end position="69"/>
    </location>
</feature>
<keyword evidence="1" id="KW-1133">Transmembrane helix</keyword>
<feature type="transmembrane region" description="Helical" evidence="1">
    <location>
        <begin position="347"/>
        <end position="366"/>
    </location>
</feature>
<feature type="transmembrane region" description="Helical" evidence="1">
    <location>
        <begin position="420"/>
        <end position="441"/>
    </location>
</feature>
<dbReference type="EMBL" id="LR134476">
    <property type="protein sequence ID" value="VEI12762.1"/>
    <property type="molecule type" value="Genomic_DNA"/>
</dbReference>
<feature type="transmembrane region" description="Helical" evidence="1">
    <location>
        <begin position="386"/>
        <end position="408"/>
    </location>
</feature>
<gene>
    <name evidence="2" type="ORF">NCTC13354_00456</name>
</gene>
<proteinExistence type="predicted"/>
<name>A0A3S5EVZ4_9ACTO</name>
<protein>
    <submittedName>
        <fullName evidence="2">Uncharacterized protein</fullName>
    </submittedName>
</protein>
<dbReference type="KEGG" id="tbw:NCTC13354_00456"/>
<evidence type="ECO:0000313" key="3">
    <source>
        <dbReference type="Proteomes" id="UP000269542"/>
    </source>
</evidence>
<keyword evidence="3" id="KW-1185">Reference proteome</keyword>
<dbReference type="AlphaFoldDB" id="A0A3S5EVZ4"/>
<keyword evidence="1" id="KW-0472">Membrane</keyword>
<dbReference type="Proteomes" id="UP000269542">
    <property type="component" value="Chromosome"/>
</dbReference>
<accession>A0A3S5EVZ4</accession>